<reference evidence="6 7" key="1">
    <citation type="submission" date="2012-06" db="EMBL/GenBank/DDBJ databases">
        <title>Finished chromosome of genome of Crinalium epipsammum PCC 9333.</title>
        <authorList>
            <consortium name="US DOE Joint Genome Institute"/>
            <person name="Gugger M."/>
            <person name="Coursin T."/>
            <person name="Rippka R."/>
            <person name="Tandeau De Marsac N."/>
            <person name="Huntemann M."/>
            <person name="Wei C.-L."/>
            <person name="Han J."/>
            <person name="Detter J.C."/>
            <person name="Han C."/>
            <person name="Tapia R."/>
            <person name="Davenport K."/>
            <person name="Daligault H."/>
            <person name="Erkkila T."/>
            <person name="Gu W."/>
            <person name="Munk A.C.C."/>
            <person name="Teshima H."/>
            <person name="Xu Y."/>
            <person name="Chain P."/>
            <person name="Chen A."/>
            <person name="Krypides N."/>
            <person name="Mavromatis K."/>
            <person name="Markowitz V."/>
            <person name="Szeto E."/>
            <person name="Ivanova N."/>
            <person name="Mikhailova N."/>
            <person name="Ovchinnikova G."/>
            <person name="Pagani I."/>
            <person name="Pati A."/>
            <person name="Goodwin L."/>
            <person name="Peters L."/>
            <person name="Pitluck S."/>
            <person name="Woyke T."/>
            <person name="Kerfeld C."/>
        </authorList>
    </citation>
    <scope>NUCLEOTIDE SEQUENCE [LARGE SCALE GENOMIC DNA]</scope>
    <source>
        <strain evidence="6 7">PCC 9333</strain>
    </source>
</reference>
<dbReference type="GO" id="GO:0016756">
    <property type="term" value="F:glutathione gamma-glutamylcysteinyltransferase activity"/>
    <property type="evidence" value="ECO:0007669"/>
    <property type="project" value="UniProtKB-EC"/>
</dbReference>
<proteinExistence type="predicted"/>
<dbReference type="InterPro" id="IPR007719">
    <property type="entry name" value="PCS_N"/>
</dbReference>
<name>K9VU88_9CYAN</name>
<dbReference type="AlphaFoldDB" id="K9VU88"/>
<dbReference type="PANTHER" id="PTHR33447">
    <property type="entry name" value="GLUTATHIONE GAMMA-GLUTAMYLCYSTEINYLTRANSFERASE"/>
    <property type="match status" value="1"/>
</dbReference>
<dbReference type="EC" id="2.3.2.15" evidence="1"/>
<evidence type="ECO:0000256" key="3">
    <source>
        <dbReference type="ARBA" id="ARBA00022679"/>
    </source>
</evidence>
<dbReference type="PROSITE" id="PS51443">
    <property type="entry name" value="PCS"/>
    <property type="match status" value="1"/>
</dbReference>
<feature type="domain" description="Peptidase C83" evidence="5">
    <location>
        <begin position="1"/>
        <end position="221"/>
    </location>
</feature>
<accession>K9VU88</accession>
<dbReference type="InterPro" id="IPR038765">
    <property type="entry name" value="Papain-like_cys_pep_sf"/>
</dbReference>
<gene>
    <name evidence="6" type="ORF">Cri9333_0746</name>
</gene>
<dbReference type="STRING" id="1173022.Cri9333_0746"/>
<keyword evidence="2" id="KW-0104">Cadmium</keyword>
<evidence type="ECO:0000313" key="7">
    <source>
        <dbReference type="Proteomes" id="UP000010472"/>
    </source>
</evidence>
<dbReference type="FunFam" id="3.90.70.30:FF:000001">
    <property type="entry name" value="Glutathione gamma-glutamylcysteinyltransferase 1"/>
    <property type="match status" value="1"/>
</dbReference>
<dbReference type="InterPro" id="IPR040409">
    <property type="entry name" value="PCS-like"/>
</dbReference>
<keyword evidence="3 6" id="KW-0808">Transferase</keyword>
<dbReference type="Pfam" id="PF05023">
    <property type="entry name" value="Phytochelatin"/>
    <property type="match status" value="1"/>
</dbReference>
<dbReference type="GO" id="GO:0098849">
    <property type="term" value="P:cellular detoxification of cadmium ion"/>
    <property type="evidence" value="ECO:0007669"/>
    <property type="project" value="TreeGrafter"/>
</dbReference>
<keyword evidence="7" id="KW-1185">Reference proteome</keyword>
<evidence type="ECO:0000256" key="1">
    <source>
        <dbReference type="ARBA" id="ARBA00012468"/>
    </source>
</evidence>
<organism evidence="6 7">
    <name type="scientific">Crinalium epipsammum PCC 9333</name>
    <dbReference type="NCBI Taxonomy" id="1173022"/>
    <lineage>
        <taxon>Bacteria</taxon>
        <taxon>Bacillati</taxon>
        <taxon>Cyanobacteriota</taxon>
        <taxon>Cyanophyceae</taxon>
        <taxon>Gomontiellales</taxon>
        <taxon>Gomontiellaceae</taxon>
        <taxon>Crinalium</taxon>
    </lineage>
</organism>
<protein>
    <recommendedName>
        <fullName evidence="1">glutathione gamma-glutamylcysteinyltransferase</fullName>
        <ecNumber evidence="1">2.3.2.15</ecNumber>
    </recommendedName>
</protein>
<keyword evidence="6" id="KW-0012">Acyltransferase</keyword>
<evidence type="ECO:0000313" key="6">
    <source>
        <dbReference type="EMBL" id="AFZ11668.1"/>
    </source>
</evidence>
<evidence type="ECO:0000259" key="5">
    <source>
        <dbReference type="PROSITE" id="PS51443"/>
    </source>
</evidence>
<dbReference type="GO" id="GO:0046938">
    <property type="term" value="P:phytochelatin biosynthetic process"/>
    <property type="evidence" value="ECO:0007669"/>
    <property type="project" value="InterPro"/>
</dbReference>
<evidence type="ECO:0000256" key="2">
    <source>
        <dbReference type="ARBA" id="ARBA00022539"/>
    </source>
</evidence>
<dbReference type="RefSeq" id="WP_015201790.1">
    <property type="nucleotide sequence ID" value="NC_019753.1"/>
</dbReference>
<dbReference type="Gene3D" id="3.90.70.30">
    <property type="entry name" value="Phytochelatin synthase, N-terminal domain"/>
    <property type="match status" value="1"/>
</dbReference>
<keyword evidence="4" id="KW-0479">Metal-binding</keyword>
<sequence length="402" mass="45533">MDAEGFYRRALPPQCIAFSSAQGRKIFAEALTLGGMEGYFALAEQFHTQVEPAFCGLGTLVVVLNALSIDPGRIWKGVWRWYGEEFLDCCKPLPVVKEEGITFDELACLARCNGAKVASYRSHQSSLEQFRQTIKEATSSPQDLHIIVSYSRQILGQTGDGHFSPVGGYHAERDLVLILDVARFKYPPHWVPLPLLWDALQPIDLVTGKGRGYMLLSKADTGNHTFYHVALDQYQWATVAPYFTKTLPQILAKNQPDSVIELVQTILQNLPPEFLTIVTNKINNKLLKLSSDVQGLWQQLLTEIHAHPLFAVIKTAKAASSNQENDPRFQWVSHQENLPDLLTMLLLSCPECLYFNLQEHLLNQVRELREVEQMSTLMRQEVIRLREQISALHELSLKLQIL</sequence>
<dbReference type="Proteomes" id="UP000010472">
    <property type="component" value="Chromosome"/>
</dbReference>
<evidence type="ECO:0000256" key="4">
    <source>
        <dbReference type="ARBA" id="ARBA00022723"/>
    </source>
</evidence>
<dbReference type="SUPFAM" id="SSF54001">
    <property type="entry name" value="Cysteine proteinases"/>
    <property type="match status" value="1"/>
</dbReference>
<dbReference type="InterPro" id="IPR038156">
    <property type="entry name" value="PCS_N_sf"/>
</dbReference>
<dbReference type="GO" id="GO:0010273">
    <property type="term" value="P:detoxification of copper ion"/>
    <property type="evidence" value="ECO:0007669"/>
    <property type="project" value="TreeGrafter"/>
</dbReference>
<dbReference type="EMBL" id="CP003620">
    <property type="protein sequence ID" value="AFZ11668.1"/>
    <property type="molecule type" value="Genomic_DNA"/>
</dbReference>
<dbReference type="PANTHER" id="PTHR33447:SF2">
    <property type="entry name" value="GLUTATHIONE GAMMA-GLUTAMYLCYSTEINYLTRANSFERASE"/>
    <property type="match status" value="1"/>
</dbReference>
<dbReference type="OrthoDB" id="8560621at2"/>
<dbReference type="PATRIC" id="fig|1173022.3.peg.814"/>
<dbReference type="eggNOG" id="COG3271">
    <property type="taxonomic scope" value="Bacteria"/>
</dbReference>
<dbReference type="GO" id="GO:0046872">
    <property type="term" value="F:metal ion binding"/>
    <property type="evidence" value="ECO:0007669"/>
    <property type="project" value="UniProtKB-KW"/>
</dbReference>
<dbReference type="KEGG" id="cep:Cri9333_0746"/>
<dbReference type="HOGENOM" id="CLU_046059_1_0_3"/>